<dbReference type="Proteomes" id="UP000681722">
    <property type="component" value="Unassembled WGS sequence"/>
</dbReference>
<evidence type="ECO:0000259" key="6">
    <source>
        <dbReference type="PROSITE" id="PS50106"/>
    </source>
</evidence>
<dbReference type="GO" id="GO:0005923">
    <property type="term" value="C:bicellular tight junction"/>
    <property type="evidence" value="ECO:0007669"/>
    <property type="project" value="TreeGrafter"/>
</dbReference>
<evidence type="ECO:0000256" key="1">
    <source>
        <dbReference type="ARBA" id="ARBA00022443"/>
    </source>
</evidence>
<dbReference type="EMBL" id="CAJOBC010002110">
    <property type="protein sequence ID" value="CAF3716060.1"/>
    <property type="molecule type" value="Genomic_DNA"/>
</dbReference>
<gene>
    <name evidence="8" type="ORF">GPM918_LOCUS10621</name>
    <name evidence="9" type="ORF">SRO942_LOCUS10622</name>
</gene>
<dbReference type="Gene3D" id="3.40.50.300">
    <property type="entry name" value="P-loop containing nucleotide triphosphate hydrolases"/>
    <property type="match status" value="1"/>
</dbReference>
<evidence type="ECO:0000313" key="10">
    <source>
        <dbReference type="Proteomes" id="UP000663829"/>
    </source>
</evidence>
<feature type="compositionally biased region" description="Polar residues" evidence="3">
    <location>
        <begin position="869"/>
        <end position="884"/>
    </location>
</feature>
<feature type="region of interest" description="Disordered" evidence="3">
    <location>
        <begin position="1021"/>
        <end position="1049"/>
    </location>
</feature>
<dbReference type="SMART" id="SM00218">
    <property type="entry name" value="ZU5"/>
    <property type="match status" value="1"/>
</dbReference>
<dbReference type="Proteomes" id="UP000663829">
    <property type="component" value="Unassembled WGS sequence"/>
</dbReference>
<keyword evidence="1 2" id="KW-0728">SH3 domain</keyword>
<dbReference type="PROSITE" id="PS50106">
    <property type="entry name" value="PDZ"/>
    <property type="match status" value="3"/>
</dbReference>
<evidence type="ECO:0000313" key="8">
    <source>
        <dbReference type="EMBL" id="CAF0939329.1"/>
    </source>
</evidence>
<feature type="domain" description="Guanylate kinase-like" evidence="5">
    <location>
        <begin position="650"/>
        <end position="748"/>
    </location>
</feature>
<dbReference type="InterPro" id="IPR036028">
    <property type="entry name" value="SH3-like_dom_sf"/>
</dbReference>
<dbReference type="Pfam" id="PF00595">
    <property type="entry name" value="PDZ"/>
    <property type="match status" value="2"/>
</dbReference>
<dbReference type="GO" id="GO:0005886">
    <property type="term" value="C:plasma membrane"/>
    <property type="evidence" value="ECO:0007669"/>
    <property type="project" value="TreeGrafter"/>
</dbReference>
<evidence type="ECO:0000259" key="5">
    <source>
        <dbReference type="PROSITE" id="PS50052"/>
    </source>
</evidence>
<dbReference type="Gene3D" id="2.30.30.40">
    <property type="entry name" value="SH3 Domains"/>
    <property type="match status" value="1"/>
</dbReference>
<dbReference type="PANTHER" id="PTHR13865:SF28">
    <property type="entry name" value="POLYCHAETOID, ISOFORM O"/>
    <property type="match status" value="1"/>
</dbReference>
<feature type="domain" description="ZU5" evidence="7">
    <location>
        <begin position="1376"/>
        <end position="1535"/>
    </location>
</feature>
<dbReference type="InterPro" id="IPR001452">
    <property type="entry name" value="SH3_domain"/>
</dbReference>
<dbReference type="SMART" id="SM00228">
    <property type="entry name" value="PDZ"/>
    <property type="match status" value="3"/>
</dbReference>
<dbReference type="SUPFAM" id="SSF50044">
    <property type="entry name" value="SH3-domain"/>
    <property type="match status" value="1"/>
</dbReference>
<evidence type="ECO:0000256" key="3">
    <source>
        <dbReference type="SAM" id="MobiDB-lite"/>
    </source>
</evidence>
<dbReference type="InterPro" id="IPR036034">
    <property type="entry name" value="PDZ_sf"/>
</dbReference>
<feature type="region of interest" description="Disordered" evidence="3">
    <location>
        <begin position="843"/>
        <end position="884"/>
    </location>
</feature>
<dbReference type="OrthoDB" id="418634at2759"/>
<accession>A0A814CF57</accession>
<evidence type="ECO:0008006" key="11">
    <source>
        <dbReference type="Google" id="ProtNLM"/>
    </source>
</evidence>
<feature type="domain" description="PDZ" evidence="6">
    <location>
        <begin position="23"/>
        <end position="110"/>
    </location>
</feature>
<evidence type="ECO:0000259" key="4">
    <source>
        <dbReference type="PROSITE" id="PS50002"/>
    </source>
</evidence>
<dbReference type="PROSITE" id="PS51145">
    <property type="entry name" value="ZU5"/>
    <property type="match status" value="1"/>
</dbReference>
<name>A0A814CF57_9BILA</name>
<evidence type="ECO:0000256" key="2">
    <source>
        <dbReference type="PROSITE-ProRule" id="PRU00192"/>
    </source>
</evidence>
<dbReference type="SUPFAM" id="SSF52540">
    <property type="entry name" value="P-loop containing nucleoside triphosphate hydrolases"/>
    <property type="match status" value="1"/>
</dbReference>
<protein>
    <recommendedName>
        <fullName evidence="11">Tight junction protein ZO-1</fullName>
    </recommendedName>
</protein>
<evidence type="ECO:0000313" key="9">
    <source>
        <dbReference type="EMBL" id="CAF3716060.1"/>
    </source>
</evidence>
<dbReference type="PROSITE" id="PS50052">
    <property type="entry name" value="GUANYLATE_KINASE_2"/>
    <property type="match status" value="1"/>
</dbReference>
<sequence>MPSPLHGFGIAISGGDGGSNKSDVMVVRDTSFQETDSIEGKNNRKNNISDHESSLIVCDVVRAGPADGKLLSNDQIISVNGYSVDNMEHSALKLIRESTDFVNLVVRRRKHPVLVSDVEPTKLTLQKTKKDEFGIVLGCKYYVKKIHRRNLIEKENPINEGDEIIKINETPIDRLSLIDAQKLVDRAKERLILFVLPRHNNHQSQQEQIHMNNDSNMNKKLSYGSINKNIIQKNENGKDRSYQYNNHRSNLETNIPIVVNDFNPKQHQNGVPYDNLHNKHSLTIPVNKQDLQSNYNAHIFNNISQQYPYTQQERINRQHQQLHQPSSIVQQNPTATQTSLQQQQQQNETRGITNVPDIIVNYKHDFNKSSSSLTRYVSFLTDTTSMGIRLAGGDKYGIFICEVQVGSVAYKAGLLISNKIETASYFFQVNNVDFTGLTREDAVLCLMNMKIVQVTMIVSNLRHEYEQLLADVGGDSFYVRAHFTYNSQAVEDLSIRVNDIFHITDTLYNGQVGSWVATKVNASSEKTTGAIPNKARAEQIASLAPSLDVLIKSKPSLKRKLRSRFSEKRSHSVSSLQLKEDALFASSTSKFPAYERVVLKAVTITRPVVLFGALADIARDHLLKDWPERFELPKIDISSPTKIRANVIKLQTIKNIIQRNRHCLLDITPAAVEQLNYAQCYPIVLFLKPTDRRQIKDIRTKYGKLYQKSTRRLYESSERLELLYSYLFTTEIKLNTDNWYKQVIETIEIQQEQPIWMCDDRPADKNLNSNEYFISTRHSYTGNSSPDSDIIDSFKNITCFDDYNNENNNMNRNNLQRVASDPVMFPRLNGESNQDNLKNWHKMNEYSPYSSNNHDENEDDDNFNEDDNSTSIQHSTMSLPNRSHSVSDVQMYNSKNAKNPINSLNIIKNLPTEYPHCRLKTIHDVVESTNTGRIHSFTNKYVTASNQLINSTRPTSAQTASNIFRSDSMPHVDDNFIQRLYQRSINHQQQDIDQFQNVSTHSSNAHSLKNTRRPLLAPKLRNGTIAGSSGDTRLITSNSGGSLSRRPQSEYNLNVNSNQQIPSNGYHNKIYPVIPKSRQYPPLSSLLLNQKHDLIDKSTMTMSAAEKNSINIYATWNRPNSGVHHKANTTSLFNNVTNGHSPKFRNGTGPLITERRVHQNGGGSSSELPSSAASSLMSDHYHPNENSQYSTNDTNNHHHNFTSINSNDRSNSTICCTSLSTLDNQNDENQVRLLLQQKMCSSKKHNHSNSNKSSLTSIKNKIRQPITNTNGDHNDNQFRSYSYTAATNEQHRYHHIPVTYQEQTADLNQISNLKKPRVYNQNDYISQTTTHRQYTNGNDAKNNSTSSSASLSVKNYTDAKCVDQRSWIQDENNVIGSARGIMDYYGGILSCPKTGVSITVPEGAIPHNIKQEIYFKVCQDGVNIPTFNQKQGERLLSPIVMCGPHGIKFLKPVELLLPHCAGNDAQELALMLHGTNNGRPSVVLDGFHVSIRFFFVLVVPTDERISVTNANNINGKLTGINQVTSSNVSILVDHF</sequence>
<feature type="compositionally biased region" description="Polar residues" evidence="3">
    <location>
        <begin position="1025"/>
        <end position="1049"/>
    </location>
</feature>
<proteinExistence type="predicted"/>
<dbReference type="PROSITE" id="PS50002">
    <property type="entry name" value="SH3"/>
    <property type="match status" value="1"/>
</dbReference>
<feature type="domain" description="PDZ" evidence="6">
    <location>
        <begin position="122"/>
        <end position="199"/>
    </location>
</feature>
<feature type="compositionally biased region" description="Low complexity" evidence="3">
    <location>
        <begin position="1165"/>
        <end position="1178"/>
    </location>
</feature>
<evidence type="ECO:0000259" key="7">
    <source>
        <dbReference type="PROSITE" id="PS51145"/>
    </source>
</evidence>
<feature type="compositionally biased region" description="Polar residues" evidence="3">
    <location>
        <begin position="1184"/>
        <end position="1194"/>
    </location>
</feature>
<feature type="domain" description="SH3" evidence="4">
    <location>
        <begin position="474"/>
        <end position="541"/>
    </location>
</feature>
<feature type="compositionally biased region" description="Polar residues" evidence="3">
    <location>
        <begin position="315"/>
        <end position="340"/>
    </location>
</feature>
<dbReference type="GO" id="GO:0045216">
    <property type="term" value="P:cell-cell junction organization"/>
    <property type="evidence" value="ECO:0007669"/>
    <property type="project" value="TreeGrafter"/>
</dbReference>
<dbReference type="InterPro" id="IPR008144">
    <property type="entry name" value="Guanylate_kin-like_dom"/>
</dbReference>
<dbReference type="GO" id="GO:0050839">
    <property type="term" value="F:cell adhesion molecule binding"/>
    <property type="evidence" value="ECO:0007669"/>
    <property type="project" value="TreeGrafter"/>
</dbReference>
<dbReference type="InterPro" id="IPR000906">
    <property type="entry name" value="ZU5_dom"/>
</dbReference>
<dbReference type="GO" id="GO:0098609">
    <property type="term" value="P:cell-cell adhesion"/>
    <property type="evidence" value="ECO:0007669"/>
    <property type="project" value="TreeGrafter"/>
</dbReference>
<dbReference type="SMART" id="SM00072">
    <property type="entry name" value="GuKc"/>
    <property type="match status" value="1"/>
</dbReference>
<dbReference type="SUPFAM" id="SSF50156">
    <property type="entry name" value="PDZ domain-like"/>
    <property type="match status" value="3"/>
</dbReference>
<comment type="caution">
    <text evidence="8">The sequence shown here is derived from an EMBL/GenBank/DDBJ whole genome shotgun (WGS) entry which is preliminary data.</text>
</comment>
<feature type="region of interest" description="Disordered" evidence="3">
    <location>
        <begin position="1133"/>
        <end position="1207"/>
    </location>
</feature>
<dbReference type="Gene3D" id="2.60.220.30">
    <property type="match status" value="1"/>
</dbReference>
<reference evidence="8" key="1">
    <citation type="submission" date="2021-02" db="EMBL/GenBank/DDBJ databases">
        <authorList>
            <person name="Nowell W R."/>
        </authorList>
    </citation>
    <scope>NUCLEOTIDE SEQUENCE</scope>
</reference>
<dbReference type="Pfam" id="PF00625">
    <property type="entry name" value="Guanylate_kin"/>
    <property type="match status" value="1"/>
</dbReference>
<dbReference type="PANTHER" id="PTHR13865">
    <property type="entry name" value="TIGHT JUNCTION PROTEIN"/>
    <property type="match status" value="1"/>
</dbReference>
<feature type="compositionally biased region" description="Acidic residues" evidence="3">
    <location>
        <begin position="856"/>
        <end position="868"/>
    </location>
</feature>
<dbReference type="InterPro" id="IPR027417">
    <property type="entry name" value="P-loop_NTPase"/>
</dbReference>
<dbReference type="InterPro" id="IPR008145">
    <property type="entry name" value="GK/Ca_channel_bsu"/>
</dbReference>
<keyword evidence="10" id="KW-1185">Reference proteome</keyword>
<feature type="region of interest" description="Disordered" evidence="3">
    <location>
        <begin position="315"/>
        <end position="348"/>
    </location>
</feature>
<dbReference type="InterPro" id="IPR001478">
    <property type="entry name" value="PDZ"/>
</dbReference>
<organism evidence="8 10">
    <name type="scientific">Didymodactylos carnosus</name>
    <dbReference type="NCBI Taxonomy" id="1234261"/>
    <lineage>
        <taxon>Eukaryota</taxon>
        <taxon>Metazoa</taxon>
        <taxon>Spiralia</taxon>
        <taxon>Gnathifera</taxon>
        <taxon>Rotifera</taxon>
        <taxon>Eurotatoria</taxon>
        <taxon>Bdelloidea</taxon>
        <taxon>Philodinida</taxon>
        <taxon>Philodinidae</taxon>
        <taxon>Didymodactylos</taxon>
    </lineage>
</organism>
<dbReference type="Gene3D" id="2.30.42.10">
    <property type="match status" value="3"/>
</dbReference>
<dbReference type="GO" id="GO:0150105">
    <property type="term" value="P:protein localization to cell-cell junction"/>
    <property type="evidence" value="ECO:0007669"/>
    <property type="project" value="TreeGrafter"/>
</dbReference>
<dbReference type="Pfam" id="PF00791">
    <property type="entry name" value="ZU5"/>
    <property type="match status" value="1"/>
</dbReference>
<dbReference type="EMBL" id="CAJNOQ010002110">
    <property type="protein sequence ID" value="CAF0939329.1"/>
    <property type="molecule type" value="Genomic_DNA"/>
</dbReference>
<feature type="domain" description="PDZ" evidence="6">
    <location>
        <begin position="376"/>
        <end position="443"/>
    </location>
</feature>